<dbReference type="EC" id="2.3.2.26" evidence="3"/>
<keyword evidence="4" id="KW-0808">Transferase</keyword>
<sequence>MKIRRFQVFDQMQVLFDFVGTHSSATEYFYIREATSAVSISSTVPGTLLDHYLISPLNIHVRWMDMEDVQAIFHQQNPVLLPGPEESESSEVQYDVEIVESMISDEIHAEVDLEIMDSASQEVVYSIHSETASEIIDPGPEIYTNYIDIMPENDLPEPDDQEQQDASEVVYLEDLVSSTEEILLELGQEINYNLSCRFNINRKNVLDGAFRAFGRKTHDPFRRISVRFSDECGNFEEAVDLGGPRREFLSLLMEEIEKSAMFAGPDGRKNLALDSVAVREDRYYLVGKAIAVSMVHGGPSPGFFSSILFECISNGQVSPTIEDVNDFDLQVKIKKISNAASMEELCEATECMSEYLANAGCLRAVKCLKDKDLLLQDILLFQVVNRLHGPLERLKEGLRTLGLLAAVVKHKEAFRPLFCSPHQPLTADTLDRLFDIRYSIAGSNKRAEENTTVAFWRDYLLDAEEGNSNCSLEKILKFATGCGVLPAIGLKPQPSIEFLHPVDSSPWYATPREKFPTANTCINCLRLPVHKSYDMFKSNMDFAICNTQGFGQE</sequence>
<dbReference type="RefSeq" id="XP_026100893.1">
    <property type="nucleotide sequence ID" value="XM_026245108.1"/>
</dbReference>
<comment type="pathway">
    <text evidence="2">Protein modification; protein ubiquitination.</text>
</comment>
<gene>
    <name evidence="9" type="primary">LOC113071795</name>
</gene>
<dbReference type="PANTHER" id="PTHR11254">
    <property type="entry name" value="HECT DOMAIN UBIQUITIN-PROTEIN LIGASE"/>
    <property type="match status" value="1"/>
</dbReference>
<accession>A0A6P6MWX4</accession>
<reference evidence="9" key="1">
    <citation type="submission" date="2025-08" db="UniProtKB">
        <authorList>
            <consortium name="RefSeq"/>
        </authorList>
    </citation>
    <scope>IDENTIFICATION</scope>
    <source>
        <strain evidence="9">Wakin</strain>
        <tissue evidence="9">Muscle</tissue>
    </source>
</reference>
<keyword evidence="5 6" id="KW-0833">Ubl conjugation pathway</keyword>
<evidence type="ECO:0000256" key="6">
    <source>
        <dbReference type="PROSITE-ProRule" id="PRU00104"/>
    </source>
</evidence>
<dbReference type="Gene3D" id="3.30.2410.10">
    <property type="entry name" value="Hect, E3 ligase catalytic domain"/>
    <property type="match status" value="1"/>
</dbReference>
<evidence type="ECO:0000256" key="2">
    <source>
        <dbReference type="ARBA" id="ARBA00004906"/>
    </source>
</evidence>
<dbReference type="InterPro" id="IPR050409">
    <property type="entry name" value="E3_ubiq-protein_ligase"/>
</dbReference>
<comment type="catalytic activity">
    <reaction evidence="1">
        <text>S-ubiquitinyl-[E2 ubiquitin-conjugating enzyme]-L-cysteine + [acceptor protein]-L-lysine = [E2 ubiquitin-conjugating enzyme]-L-cysteine + N(6)-ubiquitinyl-[acceptor protein]-L-lysine.</text>
        <dbReference type="EC" id="2.3.2.26"/>
    </reaction>
</comment>
<evidence type="ECO:0000256" key="4">
    <source>
        <dbReference type="ARBA" id="ARBA00022679"/>
    </source>
</evidence>
<organism evidence="8 9">
    <name type="scientific">Carassius auratus</name>
    <name type="common">Goldfish</name>
    <dbReference type="NCBI Taxonomy" id="7957"/>
    <lineage>
        <taxon>Eukaryota</taxon>
        <taxon>Metazoa</taxon>
        <taxon>Chordata</taxon>
        <taxon>Craniata</taxon>
        <taxon>Vertebrata</taxon>
        <taxon>Euteleostomi</taxon>
        <taxon>Actinopterygii</taxon>
        <taxon>Neopterygii</taxon>
        <taxon>Teleostei</taxon>
        <taxon>Ostariophysi</taxon>
        <taxon>Cypriniformes</taxon>
        <taxon>Cyprinidae</taxon>
        <taxon>Cyprininae</taxon>
        <taxon>Carassius</taxon>
    </lineage>
</organism>
<dbReference type="Gene3D" id="3.90.1750.10">
    <property type="entry name" value="Hect, E3 ligase catalytic domains"/>
    <property type="match status" value="1"/>
</dbReference>
<dbReference type="OrthoDB" id="2384350at2759"/>
<dbReference type="AlphaFoldDB" id="A0A6P6MWX4"/>
<evidence type="ECO:0000313" key="8">
    <source>
        <dbReference type="Proteomes" id="UP000515129"/>
    </source>
</evidence>
<dbReference type="InterPro" id="IPR035983">
    <property type="entry name" value="Hect_E3_ubiquitin_ligase"/>
</dbReference>
<dbReference type="GO" id="GO:0006511">
    <property type="term" value="P:ubiquitin-dependent protein catabolic process"/>
    <property type="evidence" value="ECO:0007669"/>
    <property type="project" value="TreeGrafter"/>
</dbReference>
<evidence type="ECO:0000256" key="1">
    <source>
        <dbReference type="ARBA" id="ARBA00000885"/>
    </source>
</evidence>
<dbReference type="GO" id="GO:0061630">
    <property type="term" value="F:ubiquitin protein ligase activity"/>
    <property type="evidence" value="ECO:0007669"/>
    <property type="project" value="UniProtKB-EC"/>
</dbReference>
<feature type="active site" description="Glycyl thioester intermediate" evidence="6">
    <location>
        <position position="521"/>
    </location>
</feature>
<keyword evidence="8" id="KW-1185">Reference proteome</keyword>
<dbReference type="Pfam" id="PF00632">
    <property type="entry name" value="HECT"/>
    <property type="match status" value="1"/>
</dbReference>
<protein>
    <recommendedName>
        <fullName evidence="3">HECT-type E3 ubiquitin transferase</fullName>
        <ecNumber evidence="3">2.3.2.26</ecNumber>
    </recommendedName>
</protein>
<dbReference type="GO" id="GO:0016567">
    <property type="term" value="P:protein ubiquitination"/>
    <property type="evidence" value="ECO:0007669"/>
    <property type="project" value="TreeGrafter"/>
</dbReference>
<dbReference type="SUPFAM" id="SSF56204">
    <property type="entry name" value="Hect, E3 ligase catalytic domain"/>
    <property type="match status" value="1"/>
</dbReference>
<dbReference type="GO" id="GO:0005737">
    <property type="term" value="C:cytoplasm"/>
    <property type="evidence" value="ECO:0007669"/>
    <property type="project" value="TreeGrafter"/>
</dbReference>
<evidence type="ECO:0000256" key="3">
    <source>
        <dbReference type="ARBA" id="ARBA00012485"/>
    </source>
</evidence>
<dbReference type="PANTHER" id="PTHR11254:SF440">
    <property type="entry name" value="E3 UBIQUITIN-PROTEIN LIGASE NEDD-4"/>
    <property type="match status" value="1"/>
</dbReference>
<dbReference type="Proteomes" id="UP000515129">
    <property type="component" value="Unplaced"/>
</dbReference>
<name>A0A6P6MWX4_CARAU</name>
<evidence type="ECO:0000259" key="7">
    <source>
        <dbReference type="PROSITE" id="PS50237"/>
    </source>
</evidence>
<dbReference type="KEGG" id="caua:113071795"/>
<evidence type="ECO:0000256" key="5">
    <source>
        <dbReference type="ARBA" id="ARBA00022786"/>
    </source>
</evidence>
<feature type="domain" description="HECT" evidence="7">
    <location>
        <begin position="222"/>
        <end position="553"/>
    </location>
</feature>
<dbReference type="InterPro" id="IPR000569">
    <property type="entry name" value="HECT_dom"/>
</dbReference>
<dbReference type="PROSITE" id="PS50237">
    <property type="entry name" value="HECT"/>
    <property type="match status" value="1"/>
</dbReference>
<proteinExistence type="predicted"/>
<evidence type="ECO:0000313" key="9">
    <source>
        <dbReference type="RefSeq" id="XP_026100893.1"/>
    </source>
</evidence>
<dbReference type="GeneID" id="113071795"/>
<dbReference type="SMART" id="SM00119">
    <property type="entry name" value="HECTc"/>
    <property type="match status" value="1"/>
</dbReference>